<evidence type="ECO:0000313" key="3">
    <source>
        <dbReference type="Proteomes" id="UP000095009"/>
    </source>
</evidence>
<dbReference type="PANTHER" id="PTHR28079">
    <property type="entry name" value="RNA POLYMERASE I-SPECIFIC TRANSCRIPTION INITIATION FACTOR RRN5"/>
    <property type="match status" value="1"/>
</dbReference>
<dbReference type="STRING" id="857566.A0A1E3PKW5"/>
<feature type="region of interest" description="Disordered" evidence="1">
    <location>
        <begin position="656"/>
        <end position="677"/>
    </location>
</feature>
<organism evidence="2 3">
    <name type="scientific">Nadsonia fulvescens var. elongata DSM 6958</name>
    <dbReference type="NCBI Taxonomy" id="857566"/>
    <lineage>
        <taxon>Eukaryota</taxon>
        <taxon>Fungi</taxon>
        <taxon>Dikarya</taxon>
        <taxon>Ascomycota</taxon>
        <taxon>Saccharomycotina</taxon>
        <taxon>Dipodascomycetes</taxon>
        <taxon>Dipodascales</taxon>
        <taxon>Dipodascales incertae sedis</taxon>
        <taxon>Nadsonia</taxon>
    </lineage>
</organism>
<keyword evidence="3" id="KW-1185">Reference proteome</keyword>
<accession>A0A1E3PKW5</accession>
<dbReference type="GO" id="GO:0006361">
    <property type="term" value="P:transcription initiation at RNA polymerase I promoter"/>
    <property type="evidence" value="ECO:0007669"/>
    <property type="project" value="TreeGrafter"/>
</dbReference>
<evidence type="ECO:0000256" key="1">
    <source>
        <dbReference type="SAM" id="MobiDB-lite"/>
    </source>
</evidence>
<dbReference type="AlphaFoldDB" id="A0A1E3PKW5"/>
<dbReference type="PANTHER" id="PTHR28079:SF1">
    <property type="entry name" value="RNA POLYMERASE I-SPECIFIC TRANSCRIPTION INITIATION FACTOR RRN5"/>
    <property type="match status" value="1"/>
</dbReference>
<dbReference type="InterPro" id="IPR039601">
    <property type="entry name" value="Rrn5"/>
</dbReference>
<evidence type="ECO:0008006" key="4">
    <source>
        <dbReference type="Google" id="ProtNLM"/>
    </source>
</evidence>
<dbReference type="Proteomes" id="UP000095009">
    <property type="component" value="Unassembled WGS sequence"/>
</dbReference>
<feature type="compositionally biased region" description="Acidic residues" evidence="1">
    <location>
        <begin position="145"/>
        <end position="170"/>
    </location>
</feature>
<feature type="region of interest" description="Disordered" evidence="1">
    <location>
        <begin position="388"/>
        <end position="419"/>
    </location>
</feature>
<evidence type="ECO:0000313" key="2">
    <source>
        <dbReference type="EMBL" id="ODQ66076.1"/>
    </source>
</evidence>
<sequence length="864" mass="100356">MNTKETSNLPLPEETHSFTSTNVQGQTQETTKLSQRLPELVLPYSSRRPNDQTKENVKSKQTLSLKDRMRLNESYIALYNKELYEFATGLPSESTSKMRNPLKRSRMSLNGTYNVKKTDPKKKKKSRICSSGKTDGRFDLGTGLAEDEDSEMNSEDENEEQNGNDEDRDIEYNEANEISEEDYLMDGFVAGSYWLAQEKEMFFNYLGRTTRHNLSEIARRIVTKSLVEIEEYHDLLFNATQYYKNKFSESNQLPEKLPYTFGNGTDETISTQNTNHFDSYEMNPQYDGKTSTKKYIVGMDEMPIAREMSENWINMEERQTLTDRDYAAYFTPGVLIEPFKDTIYKDLEDDALKSLFSAKDGTAKLERSTQISGSPSVVDVQISDPSTIIENGRQENDDVSNDEQTSTEEQSNESTENSLINIQELARLSERCFYNAPYDRDPNTFEFRSRAINIQKFEHEFLQELEQLIRIHTRKILSQLYFNELNASYKGDGTKFAPRRLIASRDVYRVLAQLNHPSNLKQGFWRKWAIRSNAEVFHCVKKPTRRSNKYCRKTQNEEFMGGEEGYGKSWIPGERLVPRRYLQFISQVPEYTRTNRRRYKNHLETSHSDPKFCDSSRYGEYLKALRGPNVEDEALIADSEDDEDSENDDIQVELEEKEKTGKAHLGYNNDSDEGDADFSDDYPEDFEDILDDAIDQSEPKDIIDFSRLDKIFDEELYYIAEEFQLNKNDLELSRKEEFVLLNYINSFEAYDPLDGDEIAHLRIYEKSCLAYAKKCNLRKETKPPSGRYPPSMAVKDFQDLYSAPTEEDQEELLERESSEASSSKNRENFNVNRWSTEVNPKKLALFLKSIPSSGFTISEDRLEL</sequence>
<feature type="compositionally biased region" description="Polar residues" evidence="1">
    <location>
        <begin position="17"/>
        <end position="34"/>
    </location>
</feature>
<feature type="region of interest" description="Disordered" evidence="1">
    <location>
        <begin position="1"/>
        <end position="38"/>
    </location>
</feature>
<feature type="region of interest" description="Disordered" evidence="1">
    <location>
        <begin position="364"/>
        <end position="383"/>
    </location>
</feature>
<dbReference type="GO" id="GO:0000500">
    <property type="term" value="C:RNA polymerase I upstream activating factor complex"/>
    <property type="evidence" value="ECO:0007669"/>
    <property type="project" value="InterPro"/>
</dbReference>
<feature type="compositionally biased region" description="Low complexity" evidence="1">
    <location>
        <begin position="403"/>
        <end position="418"/>
    </location>
</feature>
<dbReference type="OrthoDB" id="4097031at2759"/>
<protein>
    <recommendedName>
        <fullName evidence="4">Myb-like domain-containing protein</fullName>
    </recommendedName>
</protein>
<proteinExistence type="predicted"/>
<feature type="region of interest" description="Disordered" evidence="1">
    <location>
        <begin position="92"/>
        <end position="170"/>
    </location>
</feature>
<feature type="region of interest" description="Disordered" evidence="1">
    <location>
        <begin position="805"/>
        <end position="831"/>
    </location>
</feature>
<gene>
    <name evidence="2" type="ORF">NADFUDRAFT_65893</name>
</gene>
<dbReference type="EMBL" id="KV454409">
    <property type="protein sequence ID" value="ODQ66076.1"/>
    <property type="molecule type" value="Genomic_DNA"/>
</dbReference>
<dbReference type="GO" id="GO:0001181">
    <property type="term" value="F:RNA polymerase I general transcription initiation factor activity"/>
    <property type="evidence" value="ECO:0007669"/>
    <property type="project" value="TreeGrafter"/>
</dbReference>
<name>A0A1E3PKW5_9ASCO</name>
<reference evidence="2 3" key="1">
    <citation type="journal article" date="2016" name="Proc. Natl. Acad. Sci. U.S.A.">
        <title>Comparative genomics of biotechnologically important yeasts.</title>
        <authorList>
            <person name="Riley R."/>
            <person name="Haridas S."/>
            <person name="Wolfe K.H."/>
            <person name="Lopes M.R."/>
            <person name="Hittinger C.T."/>
            <person name="Goeker M."/>
            <person name="Salamov A.A."/>
            <person name="Wisecaver J.H."/>
            <person name="Long T.M."/>
            <person name="Calvey C.H."/>
            <person name="Aerts A.L."/>
            <person name="Barry K.W."/>
            <person name="Choi C."/>
            <person name="Clum A."/>
            <person name="Coughlan A.Y."/>
            <person name="Deshpande S."/>
            <person name="Douglass A.P."/>
            <person name="Hanson S.J."/>
            <person name="Klenk H.-P."/>
            <person name="LaButti K.M."/>
            <person name="Lapidus A."/>
            <person name="Lindquist E.A."/>
            <person name="Lipzen A.M."/>
            <person name="Meier-Kolthoff J.P."/>
            <person name="Ohm R.A."/>
            <person name="Otillar R.P."/>
            <person name="Pangilinan J.L."/>
            <person name="Peng Y."/>
            <person name="Rokas A."/>
            <person name="Rosa C.A."/>
            <person name="Scheuner C."/>
            <person name="Sibirny A.A."/>
            <person name="Slot J.C."/>
            <person name="Stielow J.B."/>
            <person name="Sun H."/>
            <person name="Kurtzman C.P."/>
            <person name="Blackwell M."/>
            <person name="Grigoriev I.V."/>
            <person name="Jeffries T.W."/>
        </authorList>
    </citation>
    <scope>NUCLEOTIDE SEQUENCE [LARGE SCALE GENOMIC DNA]</scope>
    <source>
        <strain evidence="2 3">DSM 6958</strain>
    </source>
</reference>
<dbReference type="GO" id="GO:0000182">
    <property type="term" value="F:rDNA binding"/>
    <property type="evidence" value="ECO:0007669"/>
    <property type="project" value="TreeGrafter"/>
</dbReference>
<dbReference type="GO" id="GO:0042790">
    <property type="term" value="P:nucleolar large rRNA transcription by RNA polymerase I"/>
    <property type="evidence" value="ECO:0007669"/>
    <property type="project" value="InterPro"/>
</dbReference>